<feature type="region of interest" description="Disordered" evidence="2">
    <location>
        <begin position="501"/>
        <end position="546"/>
    </location>
</feature>
<feature type="signal peptide" evidence="3">
    <location>
        <begin position="1"/>
        <end position="17"/>
    </location>
</feature>
<sequence length="982" mass="111795">MVRAAFLILLFRSCLRCYQLSRAAINYEHLWNAVLPNVRGRTAYVRGPQPIRWILRKRAANRTHTKRCRGHAPGEEVHCPGEEVHTPREDLHTILNKQLQNVAKQILQDENVNLPKHCLVEDNKIFDDYEYQSSVILFLEHSLGQGKDVRSEVLRIFRRTGGELIDSLHLSPNGILNIRVGDPFVMREFLRFCKDAGAHMGTAPVGGYRSNYTPEKENRQIGGKGTVLLDFCGVNMAKNMHMGHLKSLLLGSALSNIFRSLNYDVKCRSHIGDWNMNLAIVLSFVVMFPHEVVSMGKSNERKVPRIGGSAKHDKAESYQGDTTPCVDSGQVDKHTGVEPPLRADSTQGGVKEQSENLLEEEMYIKMLSKLKEENFDKRYQQLDPSKWEDIDLGNIEFAYKMGKKLFTSSDVFRRISRSTLRMMYQKDEKIISLWDNICRSSKRANKEILDKLKIRKLKDKGESFYLKFVPIILRRLEDANVVFHLGGKSCLLLRSNPVSRNPVSGDSVSGDSVSGDSVSGDSVSGDPVRGDPVSGNPLSGGCTPSRRKETHILSSREDHYDVMQVTPELLEHVRRNDVDELKKNFTLLTLQNDVSFTYAAIDLAAIHYRVVYEKANKIIYVVDENQRKHFMQIFSIAKFAHILLDHVECVCLNYGFVLNSENRKMKTKDLCEKNISVKDMLQNVQLANPSGHEKNEHTYLKKIHMEKTHRESFLLSSVIYSYLAVKNYKRQVINNILNTPHVEYLFIHNCYNQVSSILGKEKKGHFSSLLGKRKNVLIENNLKKLMLHIIRFNNVTEEVTRTYSVDRLCSFLFTLSQKMQPLLQSSFVKKFIPHLGSSSVHNFLSMLNGLRKGKAKIEEKTKVKRETEVEEQVEGAPAEAQNPTENIIDKVAGDKDEVTHLMNKITQAELFLLIKNSGLLDLREGRSLPEQSGKMETLIFNRILEVLIMQTYLSLVGRTFSMLNLQLVNFGSPGSRLGSSDL</sequence>
<protein>
    <recommendedName>
        <fullName evidence="4">Arginyl-tRNA synthetase catalytic core domain-containing protein</fullName>
    </recommendedName>
</protein>
<feature type="domain" description="Arginyl-tRNA synthetase catalytic core" evidence="4">
    <location>
        <begin position="218"/>
        <end position="283"/>
    </location>
</feature>
<evidence type="ECO:0000256" key="3">
    <source>
        <dbReference type="SAM" id="SignalP"/>
    </source>
</evidence>
<evidence type="ECO:0000313" key="6">
    <source>
        <dbReference type="Proteomes" id="UP000030640"/>
    </source>
</evidence>
<evidence type="ECO:0000256" key="1">
    <source>
        <dbReference type="RuleBase" id="RU363038"/>
    </source>
</evidence>
<keyword evidence="1" id="KW-0030">Aminoacyl-tRNA synthetase</keyword>
<dbReference type="AlphaFoldDB" id="W7A3V4"/>
<dbReference type="InterPro" id="IPR001278">
    <property type="entry name" value="Arg-tRNA-ligase"/>
</dbReference>
<dbReference type="Gene3D" id="3.40.50.620">
    <property type="entry name" value="HUPs"/>
    <property type="match status" value="1"/>
</dbReference>
<dbReference type="GO" id="GO:0006420">
    <property type="term" value="P:arginyl-tRNA aminoacylation"/>
    <property type="evidence" value="ECO:0007669"/>
    <property type="project" value="InterPro"/>
</dbReference>
<dbReference type="InterPro" id="IPR035684">
    <property type="entry name" value="ArgRS_core"/>
</dbReference>
<dbReference type="Proteomes" id="UP000030640">
    <property type="component" value="Unassembled WGS sequence"/>
</dbReference>
<feature type="domain" description="Arginyl-tRNA synthetase catalytic core" evidence="4">
    <location>
        <begin position="578"/>
        <end position="723"/>
    </location>
</feature>
<feature type="compositionally biased region" description="Low complexity" evidence="2">
    <location>
        <begin position="503"/>
        <end position="526"/>
    </location>
</feature>
<dbReference type="GeneID" id="20036848"/>
<keyword evidence="6" id="KW-1185">Reference proteome</keyword>
<keyword evidence="1" id="KW-0436">Ligase</keyword>
<dbReference type="EMBL" id="KI965464">
    <property type="protein sequence ID" value="EUD67962.1"/>
    <property type="molecule type" value="Genomic_DNA"/>
</dbReference>
<feature type="region of interest" description="Disordered" evidence="2">
    <location>
        <begin position="303"/>
        <end position="352"/>
    </location>
</feature>
<dbReference type="PRINTS" id="PR01038">
    <property type="entry name" value="TRNASYNTHARG"/>
</dbReference>
<accession>W7A3V4</accession>
<keyword evidence="3" id="KW-0732">Signal</keyword>
<dbReference type="GO" id="GO:0004814">
    <property type="term" value="F:arginine-tRNA ligase activity"/>
    <property type="evidence" value="ECO:0007669"/>
    <property type="project" value="InterPro"/>
</dbReference>
<keyword evidence="1" id="KW-0547">Nucleotide-binding</keyword>
<feature type="chain" id="PRO_5004890397" description="Arginyl-tRNA synthetase catalytic core domain-containing protein" evidence="3">
    <location>
        <begin position="18"/>
        <end position="982"/>
    </location>
</feature>
<comment type="similarity">
    <text evidence="1">Belongs to the class-I aminoacyl-tRNA synthetase family.</text>
</comment>
<evidence type="ECO:0000313" key="5">
    <source>
        <dbReference type="EMBL" id="EUD67962.1"/>
    </source>
</evidence>
<dbReference type="PANTHER" id="PTHR11956:SF5">
    <property type="entry name" value="ARGININE--TRNA LIGASE, CYTOPLASMIC"/>
    <property type="match status" value="1"/>
</dbReference>
<dbReference type="PANTHER" id="PTHR11956">
    <property type="entry name" value="ARGINYL-TRNA SYNTHETASE"/>
    <property type="match status" value="1"/>
</dbReference>
<dbReference type="GO" id="GO:0005524">
    <property type="term" value="F:ATP binding"/>
    <property type="evidence" value="ECO:0007669"/>
    <property type="project" value="UniProtKB-KW"/>
</dbReference>
<dbReference type="InterPro" id="IPR014729">
    <property type="entry name" value="Rossmann-like_a/b/a_fold"/>
</dbReference>
<keyword evidence="1" id="KW-0648">Protein biosynthesis</keyword>
<dbReference type="VEuPathDB" id="PlasmoDB:C922_01574"/>
<keyword evidence="1" id="KW-0067">ATP-binding</keyword>
<reference evidence="5 6" key="1">
    <citation type="submission" date="2013-02" db="EMBL/GenBank/DDBJ databases">
        <title>The Genome Sequence of Plasmodium inui San Antonio 1.</title>
        <authorList>
            <consortium name="The Broad Institute Genome Sequencing Platform"/>
            <consortium name="The Broad Institute Genome Sequencing Center for Infectious Disease"/>
            <person name="Neafsey D."/>
            <person name="Cheeseman I."/>
            <person name="Volkman S."/>
            <person name="Adams J."/>
            <person name="Walker B."/>
            <person name="Young S.K."/>
            <person name="Zeng Q."/>
            <person name="Gargeya S."/>
            <person name="Fitzgerald M."/>
            <person name="Haas B."/>
            <person name="Abouelleil A."/>
            <person name="Alvarado L."/>
            <person name="Arachchi H.M."/>
            <person name="Berlin A.M."/>
            <person name="Chapman S.B."/>
            <person name="Dewar J."/>
            <person name="Goldberg J."/>
            <person name="Griggs A."/>
            <person name="Gujja S."/>
            <person name="Hansen M."/>
            <person name="Howarth C."/>
            <person name="Imamovic A."/>
            <person name="Larimer J."/>
            <person name="McCowan C."/>
            <person name="Murphy C."/>
            <person name="Neiman D."/>
            <person name="Pearson M."/>
            <person name="Priest M."/>
            <person name="Roberts A."/>
            <person name="Saif S."/>
            <person name="Shea T."/>
            <person name="Sisk P."/>
            <person name="Sykes S."/>
            <person name="Wortman J."/>
            <person name="Nusbaum C."/>
            <person name="Birren B."/>
        </authorList>
    </citation>
    <scope>NUCLEOTIDE SEQUENCE [LARGE SCALE GENOMIC DNA]</scope>
    <source>
        <strain evidence="5 6">San Antonio 1</strain>
    </source>
</reference>
<dbReference type="SUPFAM" id="SSF52374">
    <property type="entry name" value="Nucleotidylyl transferase"/>
    <property type="match status" value="1"/>
</dbReference>
<dbReference type="Gene3D" id="1.10.730.10">
    <property type="entry name" value="Isoleucyl-tRNA Synthetase, Domain 1"/>
    <property type="match status" value="1"/>
</dbReference>
<evidence type="ECO:0000259" key="4">
    <source>
        <dbReference type="Pfam" id="PF00750"/>
    </source>
</evidence>
<dbReference type="RefSeq" id="XP_008815399.1">
    <property type="nucleotide sequence ID" value="XM_008817177.1"/>
</dbReference>
<feature type="domain" description="Arginyl-tRNA synthetase catalytic core" evidence="4">
    <location>
        <begin position="388"/>
        <end position="494"/>
    </location>
</feature>
<gene>
    <name evidence="5" type="ORF">C922_01574</name>
</gene>
<dbReference type="OrthoDB" id="68056at2759"/>
<organism evidence="5 6">
    <name type="scientific">Plasmodium inui San Antonio 1</name>
    <dbReference type="NCBI Taxonomy" id="1237626"/>
    <lineage>
        <taxon>Eukaryota</taxon>
        <taxon>Sar</taxon>
        <taxon>Alveolata</taxon>
        <taxon>Apicomplexa</taxon>
        <taxon>Aconoidasida</taxon>
        <taxon>Haemosporida</taxon>
        <taxon>Plasmodiidae</taxon>
        <taxon>Plasmodium</taxon>
        <taxon>Plasmodium (Plasmodium)</taxon>
    </lineage>
</organism>
<evidence type="ECO:0000256" key="2">
    <source>
        <dbReference type="SAM" id="MobiDB-lite"/>
    </source>
</evidence>
<name>W7A3V4_9APIC</name>
<proteinExistence type="inferred from homology"/>
<dbReference type="Pfam" id="PF00750">
    <property type="entry name" value="tRNA-synt_1d"/>
    <property type="match status" value="3"/>
</dbReference>